<name>A0A967ED39_9MICO</name>
<dbReference type="InterPro" id="IPR009061">
    <property type="entry name" value="DNA-bd_dom_put_sf"/>
</dbReference>
<gene>
    <name evidence="2" type="ORF">G9U51_00920</name>
</gene>
<keyword evidence="2" id="KW-0238">DNA-binding</keyword>
<sequence length="35" mass="3669">MSGDHSIGEAAGRLGLTANALRYYERTGVVPPAHT</sequence>
<keyword evidence="3" id="KW-1185">Reference proteome</keyword>
<comment type="caution">
    <text evidence="2">The sequence shown here is derived from an EMBL/GenBank/DDBJ whole genome shotgun (WGS) entry which is preliminary data.</text>
</comment>
<dbReference type="Proteomes" id="UP000744769">
    <property type="component" value="Unassembled WGS sequence"/>
</dbReference>
<dbReference type="RefSeq" id="WP_166191854.1">
    <property type="nucleotide sequence ID" value="NZ_JAAOIV010000001.1"/>
</dbReference>
<dbReference type="PROSITE" id="PS00552">
    <property type="entry name" value="HTH_MERR_1"/>
    <property type="match status" value="1"/>
</dbReference>
<dbReference type="GO" id="GO:0006355">
    <property type="term" value="P:regulation of DNA-templated transcription"/>
    <property type="evidence" value="ECO:0007669"/>
    <property type="project" value="InterPro"/>
</dbReference>
<evidence type="ECO:0000313" key="3">
    <source>
        <dbReference type="Proteomes" id="UP000744769"/>
    </source>
</evidence>
<evidence type="ECO:0000313" key="2">
    <source>
        <dbReference type="EMBL" id="NHN54346.1"/>
    </source>
</evidence>
<proteinExistence type="predicted"/>
<feature type="domain" description="HTH merR-type" evidence="1">
    <location>
        <begin position="4"/>
        <end position="35"/>
    </location>
</feature>
<dbReference type="AlphaFoldDB" id="A0A967ED39"/>
<dbReference type="Pfam" id="PF00376">
    <property type="entry name" value="MerR"/>
    <property type="match status" value="1"/>
</dbReference>
<reference evidence="2" key="1">
    <citation type="submission" date="2020-03" db="EMBL/GenBank/DDBJ databases">
        <title>Draft sequencing of Calidifontibacter sp. DB0510.</title>
        <authorList>
            <person name="Kim D.-U."/>
        </authorList>
    </citation>
    <scope>NUCLEOTIDE SEQUENCE</scope>
    <source>
        <strain evidence="2">DB0510</strain>
    </source>
</reference>
<dbReference type="InterPro" id="IPR000551">
    <property type="entry name" value="MerR-type_HTH_dom"/>
</dbReference>
<dbReference type="EMBL" id="JAAOIV010000001">
    <property type="protein sequence ID" value="NHN54346.1"/>
    <property type="molecule type" value="Genomic_DNA"/>
</dbReference>
<dbReference type="PROSITE" id="PS50937">
    <property type="entry name" value="HTH_MERR_2"/>
    <property type="match status" value="1"/>
</dbReference>
<organism evidence="2 3">
    <name type="scientific">Metallococcus carri</name>
    <dbReference type="NCBI Taxonomy" id="1656884"/>
    <lineage>
        <taxon>Bacteria</taxon>
        <taxon>Bacillati</taxon>
        <taxon>Actinomycetota</taxon>
        <taxon>Actinomycetes</taxon>
        <taxon>Micrococcales</taxon>
        <taxon>Dermacoccaceae</taxon>
        <taxon>Metallococcus</taxon>
    </lineage>
</organism>
<dbReference type="Gene3D" id="1.10.1660.10">
    <property type="match status" value="1"/>
</dbReference>
<evidence type="ECO:0000259" key="1">
    <source>
        <dbReference type="PROSITE" id="PS50937"/>
    </source>
</evidence>
<protein>
    <submittedName>
        <fullName evidence="2">MerR family DNA-binding transcriptional regulator</fullName>
    </submittedName>
</protein>
<accession>A0A967ED39</accession>
<dbReference type="SUPFAM" id="SSF46955">
    <property type="entry name" value="Putative DNA-binding domain"/>
    <property type="match status" value="1"/>
</dbReference>
<dbReference type="GO" id="GO:0003677">
    <property type="term" value="F:DNA binding"/>
    <property type="evidence" value="ECO:0007669"/>
    <property type="project" value="UniProtKB-KW"/>
</dbReference>